<dbReference type="PANTHER" id="PTHR35899:SF1">
    <property type="entry name" value="PEPTIDASE C1A PAPAIN C-TERMINAL DOMAIN-CONTAINING PROTEIN"/>
    <property type="match status" value="1"/>
</dbReference>
<sequence>MSCVVAGRTRSLQINFTLCPFEKTTRTNPPPAMSEGAELLPPWSPSKRSKLGVFTAVMTLVVTTLAGIIFIFMMLNNGAAANLQTDLKTLTQKVADLDGHLTSVGNLVNKHKIYKYGVTHMTPRTFQENRGTCWAFAAIQMLEASYRQNGYKKGFIAERDYVAFSQQAFGLSMIAACKAAKSGKDIGICDEFGDGVMDGRTAGGEIQWLKYLPDVWNTVLPHSVCPYTDLAHELECPGMDDALKTNPIKFNITAMHTSYDVEMSRRMLMESGRVLGWSSPTHHVSYYLPCNDLWAARPECQEGKRALCPTYRNYGTQYCARLETSGYNMEGEFMMHDQYIVQGGHAMNAVGFNDRFVTQSGQVGGFILMNSWRDAVYPIPRGPRGSHSLPFYLSEISDWDERIICPNARNPRNWLSCIDMQVGPHSRANGALPAQLPKGTPRPRNPLVPTAANQGNGYDMNLCLANSDLEWLVRLMRQPMEFACTDAAYCTQDPDMRWFFKSATPDVSDTQRYTMVGYNTTSQQTTTVVLPPMPAEFVAEIFTPIDSELATLVNSDDECGYYFFPYDIMNLARGAAFVTDFEIHWDDQAYAANAAKYPGFNYDLVKGSTGNQARTTFDGPTPFAR</sequence>
<comment type="caution">
    <text evidence="2">The sequence shown here is derived from an EMBL/GenBank/DDBJ whole genome shotgun (WGS) entry which is preliminary data.</text>
</comment>
<dbReference type="InterPro" id="IPR038765">
    <property type="entry name" value="Papain-like_cys_pep_sf"/>
</dbReference>
<dbReference type="Proteomes" id="UP001141327">
    <property type="component" value="Unassembled WGS sequence"/>
</dbReference>
<name>A0ABQ8UUA3_9EUKA</name>
<keyword evidence="3" id="KW-1185">Reference proteome</keyword>
<dbReference type="PANTHER" id="PTHR35899">
    <property type="entry name" value="PAPAIN FAMILY CYSTEINE PROTEASE DOMAIN CONTAINING PROTEIN"/>
    <property type="match status" value="1"/>
</dbReference>
<organism evidence="2 3">
    <name type="scientific">Paratrimastix pyriformis</name>
    <dbReference type="NCBI Taxonomy" id="342808"/>
    <lineage>
        <taxon>Eukaryota</taxon>
        <taxon>Metamonada</taxon>
        <taxon>Preaxostyla</taxon>
        <taxon>Paratrimastigidae</taxon>
        <taxon>Paratrimastix</taxon>
    </lineage>
</organism>
<keyword evidence="1" id="KW-0812">Transmembrane</keyword>
<dbReference type="SUPFAM" id="SSF54001">
    <property type="entry name" value="Cysteine proteinases"/>
    <property type="match status" value="1"/>
</dbReference>
<dbReference type="PROSITE" id="PS00139">
    <property type="entry name" value="THIOL_PROTEASE_CYS"/>
    <property type="match status" value="1"/>
</dbReference>
<evidence type="ECO:0000313" key="2">
    <source>
        <dbReference type="EMBL" id="KAJ4462006.1"/>
    </source>
</evidence>
<reference evidence="2" key="1">
    <citation type="journal article" date="2022" name="bioRxiv">
        <title>Genomics of Preaxostyla Flagellates Illuminates Evolutionary Transitions and the Path Towards Mitochondrial Loss.</title>
        <authorList>
            <person name="Novak L.V.F."/>
            <person name="Treitli S.C."/>
            <person name="Pyrih J."/>
            <person name="Halakuc P."/>
            <person name="Pipaliya S.V."/>
            <person name="Vacek V."/>
            <person name="Brzon O."/>
            <person name="Soukal P."/>
            <person name="Eme L."/>
            <person name="Dacks J.B."/>
            <person name="Karnkowska A."/>
            <person name="Elias M."/>
            <person name="Hampl V."/>
        </authorList>
    </citation>
    <scope>NUCLEOTIDE SEQUENCE</scope>
    <source>
        <strain evidence="2">RCP-MX</strain>
    </source>
</reference>
<evidence type="ECO:0000256" key="1">
    <source>
        <dbReference type="SAM" id="Phobius"/>
    </source>
</evidence>
<keyword evidence="1" id="KW-0472">Membrane</keyword>
<dbReference type="CDD" id="cd02619">
    <property type="entry name" value="Peptidase_C1"/>
    <property type="match status" value="1"/>
</dbReference>
<feature type="transmembrane region" description="Helical" evidence="1">
    <location>
        <begin position="51"/>
        <end position="75"/>
    </location>
</feature>
<accession>A0ABQ8UUA3</accession>
<gene>
    <name evidence="2" type="ORF">PAPYR_1163</name>
</gene>
<dbReference type="InterPro" id="IPR000169">
    <property type="entry name" value="Pept_cys_AS"/>
</dbReference>
<keyword evidence="1" id="KW-1133">Transmembrane helix</keyword>
<dbReference type="EMBL" id="JAPMOS010000004">
    <property type="protein sequence ID" value="KAJ4462006.1"/>
    <property type="molecule type" value="Genomic_DNA"/>
</dbReference>
<dbReference type="Gene3D" id="3.90.70.10">
    <property type="entry name" value="Cysteine proteinases"/>
    <property type="match status" value="1"/>
</dbReference>
<protein>
    <submittedName>
        <fullName evidence="2">Hect e3 ubiquitin</fullName>
    </submittedName>
</protein>
<evidence type="ECO:0000313" key="3">
    <source>
        <dbReference type="Proteomes" id="UP001141327"/>
    </source>
</evidence>
<proteinExistence type="predicted"/>